<protein>
    <submittedName>
        <fullName evidence="3">Uncharacterized protein</fullName>
    </submittedName>
</protein>
<comment type="similarity">
    <text evidence="1">Belongs to the GTP cyclohydrolase I type 2/NIF3 family.</text>
</comment>
<dbReference type="Gene3D" id="3.40.1390.30">
    <property type="entry name" value="NIF3 (NGG1p interacting factor 3)-like"/>
    <property type="match status" value="1"/>
</dbReference>
<accession>H8ZG15</accession>
<dbReference type="PANTHER" id="PTHR13799:SF13">
    <property type="entry name" value="NIF3-LIKE PROTEIN 1"/>
    <property type="match status" value="1"/>
</dbReference>
<dbReference type="STRING" id="944018.H8ZG15"/>
<dbReference type="GO" id="GO:0005739">
    <property type="term" value="C:mitochondrion"/>
    <property type="evidence" value="ECO:0007669"/>
    <property type="project" value="TreeGrafter"/>
</dbReference>
<feature type="binding site" evidence="2">
    <location>
        <position position="228"/>
    </location>
    <ligand>
        <name>a divalent metal cation</name>
        <dbReference type="ChEBI" id="CHEBI:60240"/>
        <label>1</label>
    </ligand>
</feature>
<feature type="binding site" evidence="2">
    <location>
        <position position="224"/>
    </location>
    <ligand>
        <name>a divalent metal cation</name>
        <dbReference type="ChEBI" id="CHEBI:60240"/>
        <label>1</label>
    </ligand>
</feature>
<dbReference type="InterPro" id="IPR036069">
    <property type="entry name" value="DUF34/NIF3_sf"/>
</dbReference>
<reference evidence="3" key="1">
    <citation type="submission" date="2011-03" db="EMBL/GenBank/DDBJ databases">
        <title>The Genome Sequence of Nematocida sp1 strain ERTm2.</title>
        <authorList>
            <consortium name="The Broad Institute Genome Sequencing Platform"/>
            <consortium name="The Broad Institute Genome Sequencing Center for Infectious Disease"/>
            <person name="Cuomo C."/>
            <person name="Troemel E."/>
            <person name="Young S.K."/>
            <person name="Zeng Q."/>
            <person name="Gargeya S."/>
            <person name="Fitzgerald M."/>
            <person name="Haas B."/>
            <person name="Abouelleil A."/>
            <person name="Alvarado L."/>
            <person name="Arachchi H.M."/>
            <person name="Berlin A."/>
            <person name="Brown A."/>
            <person name="Chapman S.B."/>
            <person name="Chen Z."/>
            <person name="Dunbar C."/>
            <person name="Freedman E."/>
            <person name="Gearin G."/>
            <person name="Gellesch M."/>
            <person name="Goldberg J."/>
            <person name="Griggs A."/>
            <person name="Gujja S."/>
            <person name="Heilman E.R."/>
            <person name="Heiman D."/>
            <person name="Howarth C."/>
            <person name="Larson L."/>
            <person name="Lui A."/>
            <person name="MacDonald P.J.P."/>
            <person name="Mehta T."/>
            <person name="Montmayeur A."/>
            <person name="Murphy C."/>
            <person name="Neiman D."/>
            <person name="Pearson M."/>
            <person name="Priest M."/>
            <person name="Roberts A."/>
            <person name="Saif S."/>
            <person name="Shea T."/>
            <person name="Shenoy N."/>
            <person name="Sisk P."/>
            <person name="Stolte C."/>
            <person name="Sykes S."/>
            <person name="White J."/>
            <person name="Yandava C."/>
            <person name="Wortman J."/>
            <person name="Nusbaum C."/>
            <person name="Birren B."/>
        </authorList>
    </citation>
    <scope>NUCLEOTIDE SEQUENCE</scope>
    <source>
        <strain evidence="3">ERTm2</strain>
    </source>
</reference>
<dbReference type="SUPFAM" id="SSF102705">
    <property type="entry name" value="NIF3 (NGG1p interacting factor 3)-like"/>
    <property type="match status" value="1"/>
</dbReference>
<dbReference type="GO" id="GO:0046872">
    <property type="term" value="F:metal ion binding"/>
    <property type="evidence" value="ECO:0007669"/>
    <property type="project" value="UniProtKB-KW"/>
</dbReference>
<organism evidence="3">
    <name type="scientific">Nematocida ausubeli (strain ATCC PRA-371 / ERTm2)</name>
    <name type="common">Nematode killer fungus</name>
    <dbReference type="NCBI Taxonomy" id="1913371"/>
    <lineage>
        <taxon>Eukaryota</taxon>
        <taxon>Fungi</taxon>
        <taxon>Fungi incertae sedis</taxon>
        <taxon>Microsporidia</taxon>
        <taxon>Nematocida</taxon>
    </lineage>
</organism>
<keyword evidence="2" id="KW-0479">Metal-binding</keyword>
<dbReference type="Proteomes" id="UP000005622">
    <property type="component" value="Unassembled WGS sequence"/>
</dbReference>
<dbReference type="EMBL" id="JH604642">
    <property type="protein sequence ID" value="EHY64459.1"/>
    <property type="molecule type" value="Genomic_DNA"/>
</dbReference>
<evidence type="ECO:0000256" key="1">
    <source>
        <dbReference type="ARBA" id="ARBA00006964"/>
    </source>
</evidence>
<name>H8ZG15_NEMA1</name>
<dbReference type="FunFam" id="3.40.1390.30:FF:000001">
    <property type="entry name" value="GTP cyclohydrolase 1 type 2"/>
    <property type="match status" value="1"/>
</dbReference>
<feature type="binding site" evidence="2">
    <location>
        <position position="102"/>
    </location>
    <ligand>
        <name>a divalent metal cation</name>
        <dbReference type="ChEBI" id="CHEBI:60240"/>
        <label>1</label>
    </ligand>
</feature>
<dbReference type="AlphaFoldDB" id="H8ZG15"/>
<sequence>MAFIHRLAEAVELEFPKERADSSWDNTGILMEFYESEKESVLLCIDLTDSVLQEALDLGIETVLAYHPPIFTPLKSITQESPILCKCMNNKVSIYSPHTALDGGNNGINNWLGMLIPGAESISTTGYIQTFRNSCTIESILQTLEKELGLNTIRYVLGNGHAEDTVPSVMSIGAGASTRNLKKLILETGKSSDEKPSIVITGEASHHDMLCFQRNGVSMIILEHSRSERGFLQPLAAHLKTALPNAEVRISEKDADPVRFYQKQ</sequence>
<dbReference type="Pfam" id="PF01784">
    <property type="entry name" value="DUF34_NIF3"/>
    <property type="match status" value="1"/>
</dbReference>
<feature type="binding site" evidence="2">
    <location>
        <position position="67"/>
    </location>
    <ligand>
        <name>a divalent metal cation</name>
        <dbReference type="ChEBI" id="CHEBI:60240"/>
        <label>1</label>
    </ligand>
</feature>
<evidence type="ECO:0000256" key="2">
    <source>
        <dbReference type="PIRSR" id="PIRSR602678-1"/>
    </source>
</evidence>
<proteinExistence type="inferred from homology"/>
<evidence type="ECO:0000313" key="3">
    <source>
        <dbReference type="EMBL" id="EHY64459.1"/>
    </source>
</evidence>
<dbReference type="PANTHER" id="PTHR13799">
    <property type="entry name" value="NGG1 INTERACTING FACTOR 3"/>
    <property type="match status" value="1"/>
</dbReference>
<dbReference type="HOGENOM" id="CLU_037423_0_1_1"/>
<dbReference type="InterPro" id="IPR002678">
    <property type="entry name" value="DUF34/NIF3"/>
</dbReference>
<gene>
    <name evidence="3" type="ORF">NERG_02536</name>
</gene>